<dbReference type="AlphaFoldDB" id="A0A5E4QBZ0"/>
<feature type="domain" description="Serpin" evidence="5">
    <location>
        <begin position="38"/>
        <end position="394"/>
    </location>
</feature>
<feature type="signal peptide" evidence="4">
    <location>
        <begin position="1"/>
        <end position="18"/>
    </location>
</feature>
<dbReference type="GO" id="GO:0005615">
    <property type="term" value="C:extracellular space"/>
    <property type="evidence" value="ECO:0007669"/>
    <property type="project" value="InterPro"/>
</dbReference>
<dbReference type="EMBL" id="FZQP02002448">
    <property type="protein sequence ID" value="VVC95798.1"/>
    <property type="molecule type" value="Genomic_DNA"/>
</dbReference>
<dbReference type="CDD" id="cd19598">
    <property type="entry name" value="serpin77Ba-like_insects"/>
    <property type="match status" value="1"/>
</dbReference>
<sequence length="397" mass="44400">MEPKLFIIFCLLIPTVLSKCTINVAQTQLSRSVYDFSVELLSRIAEENENHFVTSTFSSWTLLATISLGANGTTLTQLRTVLKLHKNKCFNHKYLNITKDISVSNSEVTVERSSAVFADEKLNIKKKFVKKLSRKELSEIKPISFEDVDKAVAVINDYVSDTTHNIIEEMVSASDLENVQMMIIDAIFFKGAWQTPFKVTDIQTFYNEKGDPVGHVTMMHLLGSVNSAYINQINSLVLELPYGNDGRYSMLIILPDDNIDIHIVIESLKKISLVTVFKQLENEYTAVAIPKFKISSDLDNLKELLIDMGLKDMFDSARASFPDISDTTALYVTSYMQKAFIEVNEEGTTASAATSAGFGSRSGPLKFTADKPFLYMVVDKKLLVPLFVGAYSKPSEI</sequence>
<dbReference type="InterPro" id="IPR036186">
    <property type="entry name" value="Serpin_sf"/>
</dbReference>
<keyword evidence="7" id="KW-1185">Reference proteome</keyword>
<name>A0A5E4QBZ0_9NEOP</name>
<dbReference type="InterPro" id="IPR042178">
    <property type="entry name" value="Serpin_sf_1"/>
</dbReference>
<keyword evidence="4" id="KW-0732">Signal</keyword>
<evidence type="ECO:0000256" key="4">
    <source>
        <dbReference type="SAM" id="SignalP"/>
    </source>
</evidence>
<feature type="chain" id="PRO_5022832746" description="Serpin domain-containing protein" evidence="4">
    <location>
        <begin position="19"/>
        <end position="397"/>
    </location>
</feature>
<dbReference type="PANTHER" id="PTHR11461:SF367">
    <property type="entry name" value="GH21475P-RELATED"/>
    <property type="match status" value="1"/>
</dbReference>
<keyword evidence="2" id="KW-0722">Serine protease inhibitor</keyword>
<proteinExistence type="inferred from homology"/>
<dbReference type="SMART" id="SM00093">
    <property type="entry name" value="SERPIN"/>
    <property type="match status" value="1"/>
</dbReference>
<evidence type="ECO:0000313" key="7">
    <source>
        <dbReference type="Proteomes" id="UP000324832"/>
    </source>
</evidence>
<organism evidence="6 7">
    <name type="scientific">Leptidea sinapis</name>
    <dbReference type="NCBI Taxonomy" id="189913"/>
    <lineage>
        <taxon>Eukaryota</taxon>
        <taxon>Metazoa</taxon>
        <taxon>Ecdysozoa</taxon>
        <taxon>Arthropoda</taxon>
        <taxon>Hexapoda</taxon>
        <taxon>Insecta</taxon>
        <taxon>Pterygota</taxon>
        <taxon>Neoptera</taxon>
        <taxon>Endopterygota</taxon>
        <taxon>Lepidoptera</taxon>
        <taxon>Glossata</taxon>
        <taxon>Ditrysia</taxon>
        <taxon>Papilionoidea</taxon>
        <taxon>Pieridae</taxon>
        <taxon>Dismorphiinae</taxon>
        <taxon>Leptidea</taxon>
    </lineage>
</organism>
<dbReference type="InterPro" id="IPR023795">
    <property type="entry name" value="Serpin_CS"/>
</dbReference>
<dbReference type="SUPFAM" id="SSF56574">
    <property type="entry name" value="Serpins"/>
    <property type="match status" value="1"/>
</dbReference>
<dbReference type="Gene3D" id="3.30.497.10">
    <property type="entry name" value="Antithrombin, subunit I, domain 2"/>
    <property type="match status" value="1"/>
</dbReference>
<dbReference type="Gene3D" id="2.30.39.10">
    <property type="entry name" value="Alpha-1-antitrypsin, domain 1"/>
    <property type="match status" value="1"/>
</dbReference>
<dbReference type="Proteomes" id="UP000324832">
    <property type="component" value="Unassembled WGS sequence"/>
</dbReference>
<keyword evidence="1" id="KW-0646">Protease inhibitor</keyword>
<protein>
    <recommendedName>
        <fullName evidence="5">Serpin domain-containing protein</fullName>
    </recommendedName>
</protein>
<dbReference type="InterPro" id="IPR000215">
    <property type="entry name" value="Serpin_fam"/>
</dbReference>
<dbReference type="Pfam" id="PF00079">
    <property type="entry name" value="Serpin"/>
    <property type="match status" value="1"/>
</dbReference>
<accession>A0A5E4QBZ0</accession>
<dbReference type="PANTHER" id="PTHR11461">
    <property type="entry name" value="SERINE PROTEASE INHIBITOR, SERPIN"/>
    <property type="match status" value="1"/>
</dbReference>
<dbReference type="InterPro" id="IPR023796">
    <property type="entry name" value="Serpin_dom"/>
</dbReference>
<evidence type="ECO:0000256" key="1">
    <source>
        <dbReference type="ARBA" id="ARBA00022690"/>
    </source>
</evidence>
<evidence type="ECO:0000259" key="5">
    <source>
        <dbReference type="SMART" id="SM00093"/>
    </source>
</evidence>
<dbReference type="PROSITE" id="PS00284">
    <property type="entry name" value="SERPIN"/>
    <property type="match status" value="1"/>
</dbReference>
<gene>
    <name evidence="6" type="ORF">LSINAPIS_LOCUS7437</name>
</gene>
<evidence type="ECO:0000313" key="6">
    <source>
        <dbReference type="EMBL" id="VVC95798.1"/>
    </source>
</evidence>
<reference evidence="6 7" key="1">
    <citation type="submission" date="2017-07" db="EMBL/GenBank/DDBJ databases">
        <authorList>
            <person name="Talla V."/>
            <person name="Backstrom N."/>
        </authorList>
    </citation>
    <scope>NUCLEOTIDE SEQUENCE [LARGE SCALE GENOMIC DNA]</scope>
</reference>
<evidence type="ECO:0000256" key="3">
    <source>
        <dbReference type="RuleBase" id="RU000411"/>
    </source>
</evidence>
<dbReference type="GO" id="GO:0004867">
    <property type="term" value="F:serine-type endopeptidase inhibitor activity"/>
    <property type="evidence" value="ECO:0007669"/>
    <property type="project" value="UniProtKB-KW"/>
</dbReference>
<comment type="similarity">
    <text evidence="3">Belongs to the serpin family.</text>
</comment>
<dbReference type="InterPro" id="IPR042185">
    <property type="entry name" value="Serpin_sf_2"/>
</dbReference>
<evidence type="ECO:0000256" key="2">
    <source>
        <dbReference type="ARBA" id="ARBA00022900"/>
    </source>
</evidence>